<protein>
    <submittedName>
        <fullName evidence="1">Uncharacterized protein</fullName>
    </submittedName>
</protein>
<gene>
    <name evidence="1" type="ORF">SAMN05445060_3733</name>
</gene>
<dbReference type="EMBL" id="FTNT01000013">
    <property type="protein sequence ID" value="SIS21355.1"/>
    <property type="molecule type" value="Genomic_DNA"/>
</dbReference>
<keyword evidence="2" id="KW-1185">Reference proteome</keyword>
<dbReference type="STRING" id="1344003.SAMN05445060_3733"/>
<evidence type="ECO:0000313" key="1">
    <source>
        <dbReference type="EMBL" id="SIS21355.1"/>
    </source>
</evidence>
<name>A0A1N7H8Z5_9NOCA</name>
<organism evidence="1 2">
    <name type="scientific">Williamsia sterculiae</name>
    <dbReference type="NCBI Taxonomy" id="1344003"/>
    <lineage>
        <taxon>Bacteria</taxon>
        <taxon>Bacillati</taxon>
        <taxon>Actinomycetota</taxon>
        <taxon>Actinomycetes</taxon>
        <taxon>Mycobacteriales</taxon>
        <taxon>Nocardiaceae</taxon>
        <taxon>Williamsia</taxon>
    </lineage>
</organism>
<proteinExistence type="predicted"/>
<evidence type="ECO:0000313" key="2">
    <source>
        <dbReference type="Proteomes" id="UP000186218"/>
    </source>
</evidence>
<dbReference type="Proteomes" id="UP000186218">
    <property type="component" value="Unassembled WGS sequence"/>
</dbReference>
<accession>A0A1N7H8Z5</accession>
<reference evidence="1 2" key="1">
    <citation type="submission" date="2017-01" db="EMBL/GenBank/DDBJ databases">
        <authorList>
            <person name="Mah S.A."/>
            <person name="Swanson W.J."/>
            <person name="Moy G.W."/>
            <person name="Vacquier V.D."/>
        </authorList>
    </citation>
    <scope>NUCLEOTIDE SEQUENCE [LARGE SCALE GENOMIC DNA]</scope>
    <source>
        <strain evidence="1 2">CPCC 203464</strain>
    </source>
</reference>
<sequence length="191" mass="19968">MGWGAVTDTRAIPIGVVATRRQSAFGARGLDAGIAAESVRTTAPRRWPALVLHRARTGYRFRSLGRGIAGNAVVTTPVLRLGVARAGIAVIPPRRATVARTIRLIPWGISAIIGAPSDALRVAIPTVASLGIPTVLAAWLPGRRTPQEGGLVAHRPTIRAAGAVERSDATTSASASLSTPNRAIDNWPIRC</sequence>
<dbReference type="AlphaFoldDB" id="A0A1N7H8Z5"/>